<dbReference type="EMBL" id="JALNTZ010000007">
    <property type="protein sequence ID" value="KAJ3645417.1"/>
    <property type="molecule type" value="Genomic_DNA"/>
</dbReference>
<evidence type="ECO:0000313" key="8">
    <source>
        <dbReference type="Proteomes" id="UP001168821"/>
    </source>
</evidence>
<dbReference type="Proteomes" id="UP001168821">
    <property type="component" value="Unassembled WGS sequence"/>
</dbReference>
<evidence type="ECO:0000256" key="3">
    <source>
        <dbReference type="ARBA" id="ARBA00022801"/>
    </source>
</evidence>
<dbReference type="PROSITE" id="PS00134">
    <property type="entry name" value="TRYPSIN_HIS"/>
    <property type="match status" value="1"/>
</dbReference>
<dbReference type="PROSITE" id="PS50240">
    <property type="entry name" value="TRYPSIN_DOM"/>
    <property type="match status" value="1"/>
</dbReference>
<dbReference type="Pfam" id="PF00089">
    <property type="entry name" value="Trypsin"/>
    <property type="match status" value="1"/>
</dbReference>
<sequence length="310" mass="34978">MFLYHSRLPTYLLYVILITRFISVDNFHNLVKECTLEEYDSAVTLRTARLSQFCAGALIQTRWVVTASHCVYMVRPPSAIRVMKKGTQSKSRTTIIKASKIYLQETYDPKTLENDVSLLFLERSFPQNINFAVLPSTDLFLHLAHHNDDVGVVVTWSENRPWVQSKVMEPICISVHIWNETSCEIHYKYIFQDLTMFCTGSGPHGNHPCRGDSGGPLYVDNVLVGVVSFGVDCKLKNASSMFGRVDSALGFIEKAVASHEQKFMKKNFEGFDVYYVGVGQDSGVGAKRYMFVIPVTLGCCVWLSNFGILI</sequence>
<proteinExistence type="inferred from homology"/>
<dbReference type="PANTHER" id="PTHR24276">
    <property type="entry name" value="POLYSERASE-RELATED"/>
    <property type="match status" value="1"/>
</dbReference>
<feature type="domain" description="Peptidase S1" evidence="6">
    <location>
        <begin position="23"/>
        <end position="257"/>
    </location>
</feature>
<keyword evidence="2" id="KW-0645">Protease</keyword>
<evidence type="ECO:0000256" key="2">
    <source>
        <dbReference type="ARBA" id="ARBA00022670"/>
    </source>
</evidence>
<dbReference type="PRINTS" id="PR00722">
    <property type="entry name" value="CHYMOTRYPSIN"/>
</dbReference>
<protein>
    <recommendedName>
        <fullName evidence="6">Peptidase S1 domain-containing protein</fullName>
    </recommendedName>
</protein>
<dbReference type="InterPro" id="IPR009003">
    <property type="entry name" value="Peptidase_S1_PA"/>
</dbReference>
<evidence type="ECO:0000313" key="7">
    <source>
        <dbReference type="EMBL" id="KAJ3645417.1"/>
    </source>
</evidence>
<evidence type="ECO:0000259" key="6">
    <source>
        <dbReference type="PROSITE" id="PS50240"/>
    </source>
</evidence>
<dbReference type="GO" id="GO:0004252">
    <property type="term" value="F:serine-type endopeptidase activity"/>
    <property type="evidence" value="ECO:0007669"/>
    <property type="project" value="InterPro"/>
</dbReference>
<keyword evidence="3" id="KW-0378">Hydrolase</keyword>
<dbReference type="Gene3D" id="2.40.10.10">
    <property type="entry name" value="Trypsin-like serine proteases"/>
    <property type="match status" value="1"/>
</dbReference>
<dbReference type="SUPFAM" id="SSF50494">
    <property type="entry name" value="Trypsin-like serine proteases"/>
    <property type="match status" value="1"/>
</dbReference>
<comment type="caution">
    <text evidence="7">The sequence shown here is derived from an EMBL/GenBank/DDBJ whole genome shotgun (WGS) entry which is preliminary data.</text>
</comment>
<gene>
    <name evidence="7" type="ORF">Zmor_023076</name>
</gene>
<evidence type="ECO:0000256" key="1">
    <source>
        <dbReference type="ARBA" id="ARBA00007664"/>
    </source>
</evidence>
<dbReference type="InterPro" id="IPR001254">
    <property type="entry name" value="Trypsin_dom"/>
</dbReference>
<organism evidence="7 8">
    <name type="scientific">Zophobas morio</name>
    <dbReference type="NCBI Taxonomy" id="2755281"/>
    <lineage>
        <taxon>Eukaryota</taxon>
        <taxon>Metazoa</taxon>
        <taxon>Ecdysozoa</taxon>
        <taxon>Arthropoda</taxon>
        <taxon>Hexapoda</taxon>
        <taxon>Insecta</taxon>
        <taxon>Pterygota</taxon>
        <taxon>Neoptera</taxon>
        <taxon>Endopterygota</taxon>
        <taxon>Coleoptera</taxon>
        <taxon>Polyphaga</taxon>
        <taxon>Cucujiformia</taxon>
        <taxon>Tenebrionidae</taxon>
        <taxon>Zophobas</taxon>
    </lineage>
</organism>
<name>A0AA38HZY8_9CUCU</name>
<dbReference type="CDD" id="cd00190">
    <property type="entry name" value="Tryp_SPc"/>
    <property type="match status" value="1"/>
</dbReference>
<dbReference type="PANTHER" id="PTHR24276:SF98">
    <property type="entry name" value="FI18310P1-RELATED"/>
    <property type="match status" value="1"/>
</dbReference>
<dbReference type="InterPro" id="IPR043504">
    <property type="entry name" value="Peptidase_S1_PA_chymotrypsin"/>
</dbReference>
<evidence type="ECO:0000256" key="4">
    <source>
        <dbReference type="ARBA" id="ARBA00022825"/>
    </source>
</evidence>
<keyword evidence="8" id="KW-1185">Reference proteome</keyword>
<accession>A0AA38HZY8</accession>
<dbReference type="GO" id="GO:0006508">
    <property type="term" value="P:proteolysis"/>
    <property type="evidence" value="ECO:0007669"/>
    <property type="project" value="UniProtKB-KW"/>
</dbReference>
<comment type="similarity">
    <text evidence="1">Belongs to the peptidase S1 family.</text>
</comment>
<dbReference type="SMART" id="SM00020">
    <property type="entry name" value="Tryp_SPc"/>
    <property type="match status" value="1"/>
</dbReference>
<dbReference type="AlphaFoldDB" id="A0AA38HZY8"/>
<dbReference type="InterPro" id="IPR018114">
    <property type="entry name" value="TRYPSIN_HIS"/>
</dbReference>
<dbReference type="InterPro" id="IPR001314">
    <property type="entry name" value="Peptidase_S1A"/>
</dbReference>
<keyword evidence="5" id="KW-1015">Disulfide bond</keyword>
<evidence type="ECO:0000256" key="5">
    <source>
        <dbReference type="ARBA" id="ARBA00023157"/>
    </source>
</evidence>
<reference evidence="7" key="1">
    <citation type="journal article" date="2023" name="G3 (Bethesda)">
        <title>Whole genome assemblies of Zophobas morio and Tenebrio molitor.</title>
        <authorList>
            <person name="Kaur S."/>
            <person name="Stinson S.A."/>
            <person name="diCenzo G.C."/>
        </authorList>
    </citation>
    <scope>NUCLEOTIDE SEQUENCE</scope>
    <source>
        <strain evidence="7">QUZm001</strain>
    </source>
</reference>
<dbReference type="InterPro" id="IPR050430">
    <property type="entry name" value="Peptidase_S1"/>
</dbReference>
<keyword evidence="4" id="KW-0720">Serine protease</keyword>